<evidence type="ECO:0000256" key="2">
    <source>
        <dbReference type="ARBA" id="ARBA00022741"/>
    </source>
</evidence>
<evidence type="ECO:0000256" key="3">
    <source>
        <dbReference type="ARBA" id="ARBA00022840"/>
    </source>
</evidence>
<dbReference type="UniPathway" id="UPA00219"/>
<evidence type="ECO:0000313" key="8">
    <source>
        <dbReference type="Proteomes" id="UP000034739"/>
    </source>
</evidence>
<dbReference type="SUPFAM" id="SSF53623">
    <property type="entry name" value="MurD-like peptide ligases, catalytic domain"/>
    <property type="match status" value="1"/>
</dbReference>
<keyword evidence="4" id="KW-0961">Cell wall biogenesis/degradation</keyword>
<keyword evidence="1 4" id="KW-0436">Ligase</keyword>
<keyword evidence="4" id="KW-0862">Zinc</keyword>
<feature type="binding site" evidence="4">
    <location>
        <position position="269"/>
    </location>
    <ligand>
        <name>Zn(2+)</name>
        <dbReference type="ChEBI" id="CHEBI:29105"/>
    </ligand>
</feature>
<keyword evidence="4" id="KW-0479">Metal-binding</keyword>
<dbReference type="Pfam" id="PF08245">
    <property type="entry name" value="Mur_ligase_M"/>
    <property type="match status" value="1"/>
</dbReference>
<name>A0A0G1U0F0_9BACT</name>
<dbReference type="InterPro" id="IPR043703">
    <property type="entry name" value="Lipid_II_synth_MurT"/>
</dbReference>
<dbReference type="AlphaFoldDB" id="A0A0G1U0F0"/>
<dbReference type="Gene3D" id="3.40.1190.10">
    <property type="entry name" value="Mur-like, catalytic domain"/>
    <property type="match status" value="1"/>
</dbReference>
<evidence type="ECO:0000259" key="5">
    <source>
        <dbReference type="Pfam" id="PF08245"/>
    </source>
</evidence>
<dbReference type="GO" id="GO:0008360">
    <property type="term" value="P:regulation of cell shape"/>
    <property type="evidence" value="ECO:0007669"/>
    <property type="project" value="UniProtKB-KW"/>
</dbReference>
<evidence type="ECO:0000256" key="4">
    <source>
        <dbReference type="HAMAP-Rule" id="MF_02214"/>
    </source>
</evidence>
<gene>
    <name evidence="4" type="primary">murT</name>
    <name evidence="7" type="ORF">UY16_C0024G0008</name>
</gene>
<dbReference type="Proteomes" id="UP000034739">
    <property type="component" value="Unassembled WGS sequence"/>
</dbReference>
<feature type="domain" description="Mur ligase central" evidence="5">
    <location>
        <begin position="57"/>
        <end position="204"/>
    </location>
</feature>
<dbReference type="InterPro" id="IPR018109">
    <property type="entry name" value="Folylpolyglutamate_synth_CS"/>
</dbReference>
<dbReference type="PANTHER" id="PTHR23135:SF7">
    <property type="entry name" value="LIPID II ISOGLUTAMINYL SYNTHASE (GLUTAMINE-HYDROLYZING) SUBUNIT MURT"/>
    <property type="match status" value="1"/>
</dbReference>
<dbReference type="GO" id="GO:0009252">
    <property type="term" value="P:peptidoglycan biosynthetic process"/>
    <property type="evidence" value="ECO:0007669"/>
    <property type="project" value="UniProtKB-UniRule"/>
</dbReference>
<comment type="similarity">
    <text evidence="4">Belongs to the MurCDEF family. MurT subfamily.</text>
</comment>
<dbReference type="GO" id="GO:0140282">
    <property type="term" value="F:carbon-nitrogen ligase activity on lipid II"/>
    <property type="evidence" value="ECO:0007669"/>
    <property type="project" value="UniProtKB-UniRule"/>
</dbReference>
<feature type="active site" evidence="4">
    <location>
        <position position="374"/>
    </location>
</feature>
<dbReference type="PROSITE" id="PS01011">
    <property type="entry name" value="FOLYLPOLYGLU_SYNT_1"/>
    <property type="match status" value="1"/>
</dbReference>
<dbReference type="InterPro" id="IPR013221">
    <property type="entry name" value="Mur_ligase_cen"/>
</dbReference>
<dbReference type="PATRIC" id="fig|1618445.3.peg.745"/>
<evidence type="ECO:0000313" key="7">
    <source>
        <dbReference type="EMBL" id="KKU87556.1"/>
    </source>
</evidence>
<keyword evidence="3 4" id="KW-0067">ATP-binding</keyword>
<dbReference type="GO" id="GO:0008270">
    <property type="term" value="F:zinc ion binding"/>
    <property type="evidence" value="ECO:0007669"/>
    <property type="project" value="UniProtKB-UniRule"/>
</dbReference>
<dbReference type="Pfam" id="PF08353">
    <property type="entry name" value="MurT_C"/>
    <property type="match status" value="1"/>
</dbReference>
<protein>
    <recommendedName>
        <fullName evidence="4">Lipid II isoglutaminyl synthase (glutamine-hydrolyzing) subunit MurT</fullName>
        <ecNumber evidence="4">6.3.5.13</ecNumber>
    </recommendedName>
</protein>
<organism evidence="7 8">
    <name type="scientific">Candidatus Gottesmanbacteria bacterium GW2011_GWA2_47_9</name>
    <dbReference type="NCBI Taxonomy" id="1618445"/>
    <lineage>
        <taxon>Bacteria</taxon>
        <taxon>Candidatus Gottesmaniibacteriota</taxon>
    </lineage>
</organism>
<comment type="catalytic activity">
    <reaction evidence="4">
        <text>beta-D-GlcNAc-(1-&gt;4)-Mur2Ac(oyl-L-Ala-gamma-D-Glu-L-Lys-D-Ala-D-Ala)-di-trans,octa-cis-undecaprenyl diphosphate + L-glutamine + ATP + H2O = beta-D-GlcNAc-(1-&gt;4)-Mur2Ac(oyl-L-Ala-D-isoglutaminyl-L-Lys-D-Ala-D-Ala)-di-trans,octa-cis-undecaprenyl diphosphate + L-glutamate + ADP + phosphate + H(+)</text>
        <dbReference type="Rhea" id="RHEA:57928"/>
        <dbReference type="ChEBI" id="CHEBI:15377"/>
        <dbReference type="ChEBI" id="CHEBI:15378"/>
        <dbReference type="ChEBI" id="CHEBI:29985"/>
        <dbReference type="ChEBI" id="CHEBI:30616"/>
        <dbReference type="ChEBI" id="CHEBI:43474"/>
        <dbReference type="ChEBI" id="CHEBI:58359"/>
        <dbReference type="ChEBI" id="CHEBI:60033"/>
        <dbReference type="ChEBI" id="CHEBI:62233"/>
        <dbReference type="ChEBI" id="CHEBI:456216"/>
        <dbReference type="EC" id="6.3.5.13"/>
    </reaction>
</comment>
<feature type="binding site" evidence="4">
    <location>
        <position position="266"/>
    </location>
    <ligand>
        <name>Zn(2+)</name>
        <dbReference type="ChEBI" id="CHEBI:29105"/>
    </ligand>
</feature>
<comment type="subunit">
    <text evidence="4">Forms a heterodimer with GatD.</text>
</comment>
<sequence>MSARIRIAIVAAKVTSLFIKFLGLGAGATWPGEIALTLAPNILASFAPQFAKGIILIAGTNGKTTTSLMLTKILEAQGNRVIHNASGANLLNGVVSACIQHASWDGGLNVDYGVFEVDENSLPSVIFNFQFSIFKKEKQLVLVLLNLFRDQLDRYGEVDVIAEKWEKTLRLAVLAQGTQPVLTLVANADDPGVAHLTLSLRAKRSNLSLEGIATPFGLAMTFFRLNEPEEFLKTAEHATDSTFCLNCGSRLTYEGVYYSHIGIWRCEKCGEKRPKPDIYEWKSPLPGLYNRYNTLAAVTTALSVGIKKDIIKKALTDFTPAFGRQEEFMVDGKKVKIFLSKNPAGFNASLRTVLEMKPKILLIVLNDRIPDGRDVSWIWDVDFEEIAHDKTIKVFASGDRVYDLGVRLKYAEVSTTGVYGNLREAMGKALAATERGETLYVLPTYSAMLEVRKILTGRKIL</sequence>
<evidence type="ECO:0000259" key="6">
    <source>
        <dbReference type="Pfam" id="PF08353"/>
    </source>
</evidence>
<feature type="binding site" evidence="4">
    <location>
        <position position="244"/>
    </location>
    <ligand>
        <name>Zn(2+)</name>
        <dbReference type="ChEBI" id="CHEBI:29105"/>
    </ligand>
</feature>
<feature type="binding site" evidence="4">
    <location>
        <position position="247"/>
    </location>
    <ligand>
        <name>Zn(2+)</name>
        <dbReference type="ChEBI" id="CHEBI:29105"/>
    </ligand>
</feature>
<dbReference type="EMBL" id="LCOY01000024">
    <property type="protein sequence ID" value="KKU87556.1"/>
    <property type="molecule type" value="Genomic_DNA"/>
</dbReference>
<comment type="catalytic activity">
    <reaction evidence="4">
        <text>beta-D-GlcNAc-(1-&gt;4)-Mur2Ac(oyl-L-Ala-gamma-D-Glu-L-Lys-D-Ala-D-Ala)-di-trans,octa-cis-undecaprenyl diphosphate + ATP = beta-D-GlcNAc-(1-&gt;4)-Mur2Ac(oyl-L-Ala-gamma-D-O-P-Glu-L-Lys-D-Ala-D-Ala)-di-trans,octa-cis-undecaprenyl diphosphate + ADP</text>
        <dbReference type="Rhea" id="RHEA:59488"/>
        <dbReference type="ChEBI" id="CHEBI:30616"/>
        <dbReference type="ChEBI" id="CHEBI:60033"/>
        <dbReference type="ChEBI" id="CHEBI:143132"/>
        <dbReference type="ChEBI" id="CHEBI:456216"/>
    </reaction>
</comment>
<dbReference type="EC" id="6.3.5.13" evidence="4"/>
<comment type="catalytic activity">
    <reaction evidence="4">
        <text>beta-D-GlcNAc-(1-&gt;4)-Mur2Ac(oyl-L-Ala-gamma-D-O-P-Glu-L-Lys-D-Ala-D-Ala)-di-trans,octa-cis-undecaprenyl diphosphate + NH4(+) = beta-D-GlcNAc-(1-&gt;4)-Mur2Ac(oyl-L-Ala-D-isoglutaminyl-L-Lys-D-Ala-D-Ala)-di-trans,octa-cis-undecaprenyl diphosphate + phosphate + H(+)</text>
        <dbReference type="Rhea" id="RHEA:57932"/>
        <dbReference type="ChEBI" id="CHEBI:15378"/>
        <dbReference type="ChEBI" id="CHEBI:28938"/>
        <dbReference type="ChEBI" id="CHEBI:43474"/>
        <dbReference type="ChEBI" id="CHEBI:62233"/>
        <dbReference type="ChEBI" id="CHEBI:143132"/>
    </reaction>
</comment>
<keyword evidence="4" id="KW-0133">Cell shape</keyword>
<proteinExistence type="inferred from homology"/>
<accession>A0A0G1U0F0</accession>
<keyword evidence="4" id="KW-0573">Peptidoglycan synthesis</keyword>
<dbReference type="InterPro" id="IPR036565">
    <property type="entry name" value="Mur-like_cat_sf"/>
</dbReference>
<dbReference type="PANTHER" id="PTHR23135">
    <property type="entry name" value="MUR LIGASE FAMILY MEMBER"/>
    <property type="match status" value="1"/>
</dbReference>
<comment type="function">
    <text evidence="4">The lipid II isoglutaminyl synthase complex catalyzes the formation of alpha-D-isoglutamine in the cell wall lipid II stem peptide. The MurT subunit catalyzes the ATP-dependent amidation of D-glutamate residue of lipid II, converting it to an isoglutamine residue.</text>
</comment>
<keyword evidence="2 4" id="KW-0547">Nucleotide-binding</keyword>
<dbReference type="GO" id="GO:0005524">
    <property type="term" value="F:ATP binding"/>
    <property type="evidence" value="ECO:0007669"/>
    <property type="project" value="UniProtKB-UniRule"/>
</dbReference>
<comment type="pathway">
    <text evidence="4">Cell wall biogenesis; peptidoglycan biosynthesis.</text>
</comment>
<dbReference type="GO" id="GO:0071555">
    <property type="term" value="P:cell wall organization"/>
    <property type="evidence" value="ECO:0007669"/>
    <property type="project" value="UniProtKB-KW"/>
</dbReference>
<reference evidence="7 8" key="1">
    <citation type="journal article" date="2015" name="Nature">
        <title>rRNA introns, odd ribosomes, and small enigmatic genomes across a large radiation of phyla.</title>
        <authorList>
            <person name="Brown C.T."/>
            <person name="Hug L.A."/>
            <person name="Thomas B.C."/>
            <person name="Sharon I."/>
            <person name="Castelle C.J."/>
            <person name="Singh A."/>
            <person name="Wilkins M.J."/>
            <person name="Williams K.H."/>
            <person name="Banfield J.F."/>
        </authorList>
    </citation>
    <scope>NUCLEOTIDE SEQUENCE [LARGE SCALE GENOMIC DNA]</scope>
</reference>
<dbReference type="HAMAP" id="MF_02214">
    <property type="entry name" value="Lipid_II_synth_MurT"/>
    <property type="match status" value="1"/>
</dbReference>
<feature type="domain" description="Lipid II isoglutaminyl synthase (glutamine-hydrolyzing) subunit MurT C-terminal" evidence="6">
    <location>
        <begin position="339"/>
        <end position="448"/>
    </location>
</feature>
<evidence type="ECO:0000256" key="1">
    <source>
        <dbReference type="ARBA" id="ARBA00022598"/>
    </source>
</evidence>
<comment type="caution">
    <text evidence="7">The sequence shown here is derived from an EMBL/GenBank/DDBJ whole genome shotgun (WGS) entry which is preliminary data.</text>
</comment>
<dbReference type="GO" id="GO:0004326">
    <property type="term" value="F:tetrahydrofolylpolyglutamate synthase activity"/>
    <property type="evidence" value="ECO:0007669"/>
    <property type="project" value="InterPro"/>
</dbReference>
<dbReference type="InterPro" id="IPR013564">
    <property type="entry name" value="MurT_C"/>
</dbReference>